<dbReference type="PANTHER" id="PTHR34220">
    <property type="entry name" value="SENSOR HISTIDINE KINASE YPDA"/>
    <property type="match status" value="1"/>
</dbReference>
<feature type="domain" description="HAMP" evidence="10">
    <location>
        <begin position="300"/>
        <end position="352"/>
    </location>
</feature>
<dbReference type="GO" id="GO:0005886">
    <property type="term" value="C:plasma membrane"/>
    <property type="evidence" value="ECO:0007669"/>
    <property type="project" value="UniProtKB-SubCell"/>
</dbReference>
<proteinExistence type="predicted"/>
<evidence type="ECO:0000256" key="5">
    <source>
        <dbReference type="ARBA" id="ARBA00022692"/>
    </source>
</evidence>
<comment type="subcellular location">
    <subcellularLocation>
        <location evidence="1">Cell membrane</location>
        <topology evidence="1">Multi-pass membrane protein</topology>
    </subcellularLocation>
</comment>
<evidence type="ECO:0000259" key="10">
    <source>
        <dbReference type="PROSITE" id="PS50885"/>
    </source>
</evidence>
<evidence type="ECO:0000256" key="4">
    <source>
        <dbReference type="ARBA" id="ARBA00022679"/>
    </source>
</evidence>
<evidence type="ECO:0000256" key="3">
    <source>
        <dbReference type="ARBA" id="ARBA00022553"/>
    </source>
</evidence>
<keyword evidence="6 11" id="KW-0418">Kinase</keyword>
<reference evidence="11 12" key="1">
    <citation type="submission" date="2019-01" db="EMBL/GenBank/DDBJ databases">
        <title>Complete genome sequence of Cohnella hallensis HS21 isolated from Korean fir (Abies koreana) rhizospheric soil.</title>
        <authorList>
            <person name="Jiang L."/>
            <person name="Kang S.W."/>
            <person name="Kim S."/>
            <person name="Jung J."/>
            <person name="Kim C.Y."/>
            <person name="Kim D.H."/>
            <person name="Kim S.W."/>
            <person name="Lee J."/>
        </authorList>
    </citation>
    <scope>NUCLEOTIDE SEQUENCE [LARGE SCALE GENOMIC DNA]</scope>
    <source>
        <strain evidence="11 12">HS21</strain>
    </source>
</reference>
<dbReference type="InterPro" id="IPR050640">
    <property type="entry name" value="Bact_2-comp_sensor_kinase"/>
</dbReference>
<dbReference type="Gene3D" id="1.10.8.500">
    <property type="entry name" value="HAMP domain in histidine kinase"/>
    <property type="match status" value="1"/>
</dbReference>
<dbReference type="KEGG" id="cohn:KCTCHS21_53890"/>
<evidence type="ECO:0000313" key="11">
    <source>
        <dbReference type="EMBL" id="BBI35990.1"/>
    </source>
</evidence>
<dbReference type="Pfam" id="PF02518">
    <property type="entry name" value="HATPase_c"/>
    <property type="match status" value="1"/>
</dbReference>
<dbReference type="Gene3D" id="3.30.565.10">
    <property type="entry name" value="Histidine kinase-like ATPase, C-terminal domain"/>
    <property type="match status" value="1"/>
</dbReference>
<dbReference type="SMART" id="SM00304">
    <property type="entry name" value="HAMP"/>
    <property type="match status" value="1"/>
</dbReference>
<evidence type="ECO:0000256" key="9">
    <source>
        <dbReference type="SAM" id="Phobius"/>
    </source>
</evidence>
<keyword evidence="4" id="KW-0808">Transferase</keyword>
<organism evidence="11 12">
    <name type="scientific">Cohnella abietis</name>
    <dbReference type="NCBI Taxonomy" id="2507935"/>
    <lineage>
        <taxon>Bacteria</taxon>
        <taxon>Bacillati</taxon>
        <taxon>Bacillota</taxon>
        <taxon>Bacilli</taxon>
        <taxon>Bacillales</taxon>
        <taxon>Paenibacillaceae</taxon>
        <taxon>Cohnella</taxon>
    </lineage>
</organism>
<dbReference type="Pfam" id="PF02743">
    <property type="entry name" value="dCache_1"/>
    <property type="match status" value="1"/>
</dbReference>
<dbReference type="Proteomes" id="UP000289856">
    <property type="component" value="Chromosome"/>
</dbReference>
<evidence type="ECO:0000256" key="7">
    <source>
        <dbReference type="ARBA" id="ARBA00022989"/>
    </source>
</evidence>
<dbReference type="Pfam" id="PF06580">
    <property type="entry name" value="His_kinase"/>
    <property type="match status" value="1"/>
</dbReference>
<dbReference type="SUPFAM" id="SSF158472">
    <property type="entry name" value="HAMP domain-like"/>
    <property type="match status" value="1"/>
</dbReference>
<dbReference type="InterPro" id="IPR003594">
    <property type="entry name" value="HATPase_dom"/>
</dbReference>
<name>A0A3T1DCY4_9BACL</name>
<dbReference type="SUPFAM" id="SSF55874">
    <property type="entry name" value="ATPase domain of HSP90 chaperone/DNA topoisomerase II/histidine kinase"/>
    <property type="match status" value="1"/>
</dbReference>
<accession>A0A3T1DCY4</accession>
<dbReference type="InterPro" id="IPR036890">
    <property type="entry name" value="HATPase_C_sf"/>
</dbReference>
<dbReference type="Pfam" id="PF00672">
    <property type="entry name" value="HAMP"/>
    <property type="match status" value="1"/>
</dbReference>
<keyword evidence="5 9" id="KW-0812">Transmembrane</keyword>
<protein>
    <submittedName>
        <fullName evidence="11">Sensor histidine kinase</fullName>
    </submittedName>
</protein>
<evidence type="ECO:0000256" key="2">
    <source>
        <dbReference type="ARBA" id="ARBA00022475"/>
    </source>
</evidence>
<evidence type="ECO:0000313" key="12">
    <source>
        <dbReference type="Proteomes" id="UP000289856"/>
    </source>
</evidence>
<feature type="transmembrane region" description="Helical" evidence="9">
    <location>
        <begin position="279"/>
        <end position="303"/>
    </location>
</feature>
<keyword evidence="12" id="KW-1185">Reference proteome</keyword>
<keyword evidence="8 9" id="KW-0472">Membrane</keyword>
<keyword evidence="2" id="KW-1003">Cell membrane</keyword>
<evidence type="ECO:0000256" key="6">
    <source>
        <dbReference type="ARBA" id="ARBA00022777"/>
    </source>
</evidence>
<dbReference type="InterPro" id="IPR033479">
    <property type="entry name" value="dCache_1"/>
</dbReference>
<evidence type="ECO:0000256" key="1">
    <source>
        <dbReference type="ARBA" id="ARBA00004651"/>
    </source>
</evidence>
<keyword evidence="7 9" id="KW-1133">Transmembrane helix</keyword>
<dbReference type="PANTHER" id="PTHR34220:SF7">
    <property type="entry name" value="SENSOR HISTIDINE KINASE YPDA"/>
    <property type="match status" value="1"/>
</dbReference>
<dbReference type="GO" id="GO:0000155">
    <property type="term" value="F:phosphorelay sensor kinase activity"/>
    <property type="evidence" value="ECO:0007669"/>
    <property type="project" value="InterPro"/>
</dbReference>
<evidence type="ECO:0000256" key="8">
    <source>
        <dbReference type="ARBA" id="ARBA00023136"/>
    </source>
</evidence>
<dbReference type="InterPro" id="IPR010559">
    <property type="entry name" value="Sig_transdc_His_kin_internal"/>
</dbReference>
<keyword evidence="3" id="KW-0597">Phosphoprotein</keyword>
<dbReference type="Gene3D" id="3.30.450.20">
    <property type="entry name" value="PAS domain"/>
    <property type="match status" value="1"/>
</dbReference>
<dbReference type="CDD" id="cd06225">
    <property type="entry name" value="HAMP"/>
    <property type="match status" value="1"/>
</dbReference>
<sequence length="582" mass="66580">MYTLMILMPMLVVTFFGFQTYSSNMKERASDFSLELLNQLGKNVDHYFNELDRISLTFSMDSGVEKALLPSGKSAFEQYQDKMMIDKALMDIVLVPFQDVIGTYFINPNGDIFSRYGSGQQVDYGNFRNESWYKEALEAEGKGVLIPTYYLRSIEGREELSFSFVRSLIDVSKNQSAGIFRMDISLNGLSEVFSSVGGGTEQELLIVDSQGHIIYDRDKSKITQMFPITLEQESGSIVKRIDGKEVMISYVTAPFSGMKIANIIELSELTRNVDILRNLLWTLTGVALFLSIGLSVFLTRRLLLPLKKMKSLMNKVENGDYSVQFKAQSNDEIGKLAGSFNHMVRKINELVHHIFVIRILKRDADFKVLQSKINPHFLYNTLESISMKAEVDNNYEVADMISRLGRLFRMTINHDKELILLAKEMEYVENYVSIQKIRFPNLSFIVDIEPEVMKSYILPWTIQPLVENAIIHGLAPHNHEGSIYIKAALVDKDVVIRIMDNGKGMSEEKRRDIQAQLLTNIDKDDDQIHIGLKNIFDRIRYYFGDRYGLVILSGEQGIGTTIEIRMKYLKEEGEPLAEYHGH</sequence>
<dbReference type="InterPro" id="IPR003660">
    <property type="entry name" value="HAMP_dom"/>
</dbReference>
<dbReference type="EMBL" id="AP019400">
    <property type="protein sequence ID" value="BBI35990.1"/>
    <property type="molecule type" value="Genomic_DNA"/>
</dbReference>
<dbReference type="PROSITE" id="PS50885">
    <property type="entry name" value="HAMP"/>
    <property type="match status" value="1"/>
</dbReference>
<gene>
    <name evidence="11" type="ORF">KCTCHS21_53890</name>
</gene>
<dbReference type="AlphaFoldDB" id="A0A3T1DCY4"/>